<dbReference type="AlphaFoldDB" id="A0A1R3WGQ6"/>
<feature type="chain" id="PRO_5012503725" evidence="2">
    <location>
        <begin position="26"/>
        <end position="102"/>
    </location>
</feature>
<evidence type="ECO:0000256" key="1">
    <source>
        <dbReference type="SAM" id="MobiDB-lite"/>
    </source>
</evidence>
<name>A0A1R3WGQ6_9RHOB</name>
<feature type="signal peptide" evidence="2">
    <location>
        <begin position="1"/>
        <end position="25"/>
    </location>
</feature>
<dbReference type="OrthoDB" id="7866299at2"/>
<feature type="region of interest" description="Disordered" evidence="1">
    <location>
        <begin position="28"/>
        <end position="102"/>
    </location>
</feature>
<reference evidence="4" key="1">
    <citation type="submission" date="2017-01" db="EMBL/GenBank/DDBJ databases">
        <authorList>
            <person name="Varghese N."/>
            <person name="Submissions S."/>
        </authorList>
    </citation>
    <scope>NUCLEOTIDE SEQUENCE [LARGE SCALE GENOMIC DNA]</scope>
    <source>
        <strain evidence="4">DSM 29591</strain>
    </source>
</reference>
<keyword evidence="2" id="KW-0732">Signal</keyword>
<dbReference type="Proteomes" id="UP000186997">
    <property type="component" value="Unassembled WGS sequence"/>
</dbReference>
<proteinExistence type="predicted"/>
<feature type="compositionally biased region" description="Polar residues" evidence="1">
    <location>
        <begin position="93"/>
        <end position="102"/>
    </location>
</feature>
<evidence type="ECO:0000313" key="3">
    <source>
        <dbReference type="EMBL" id="SIT77391.1"/>
    </source>
</evidence>
<dbReference type="EMBL" id="FTPR01000001">
    <property type="protein sequence ID" value="SIT77391.1"/>
    <property type="molecule type" value="Genomic_DNA"/>
</dbReference>
<keyword evidence="4" id="KW-1185">Reference proteome</keyword>
<protein>
    <submittedName>
        <fullName evidence="3">Uncharacterized protein</fullName>
    </submittedName>
</protein>
<dbReference type="RefSeq" id="WP_076658275.1">
    <property type="nucleotide sequence ID" value="NZ_FTPR01000001.1"/>
</dbReference>
<evidence type="ECO:0000313" key="4">
    <source>
        <dbReference type="Proteomes" id="UP000186997"/>
    </source>
</evidence>
<sequence>MTITKITVLSAIAAMALGFGTASYAECVDGSCEDPETPVETRGNPGNAKPVGNSPWDGITGNSGNNNPGPRAGTMDGQRPDFDDDNPYDQPGGKTSPSNANK</sequence>
<organism evidence="3 4">
    <name type="scientific">Yoonia rosea</name>
    <dbReference type="NCBI Taxonomy" id="287098"/>
    <lineage>
        <taxon>Bacteria</taxon>
        <taxon>Pseudomonadati</taxon>
        <taxon>Pseudomonadota</taxon>
        <taxon>Alphaproteobacteria</taxon>
        <taxon>Rhodobacterales</taxon>
        <taxon>Paracoccaceae</taxon>
        <taxon>Yoonia</taxon>
    </lineage>
</organism>
<evidence type="ECO:0000256" key="2">
    <source>
        <dbReference type="SAM" id="SignalP"/>
    </source>
</evidence>
<gene>
    <name evidence="3" type="ORF">SAMN05421665_0560</name>
</gene>
<accession>A0A1R3WGQ6</accession>